<organism evidence="9 10">
    <name type="scientific">candidate division WWE3 bacterium RIFCSPLOWO2_12_FULL_36_10</name>
    <dbReference type="NCBI Taxonomy" id="1802630"/>
    <lineage>
        <taxon>Bacteria</taxon>
        <taxon>Katanobacteria</taxon>
    </lineage>
</organism>
<evidence type="ECO:0000256" key="1">
    <source>
        <dbReference type="ARBA" id="ARBA00004651"/>
    </source>
</evidence>
<gene>
    <name evidence="9" type="ORF">A3H26_01090</name>
</gene>
<evidence type="ECO:0000256" key="5">
    <source>
        <dbReference type="ARBA" id="ARBA00023136"/>
    </source>
</evidence>
<proteinExistence type="predicted"/>
<comment type="subcellular location">
    <subcellularLocation>
        <location evidence="1">Cell membrane</location>
        <topology evidence="1">Multi-pass membrane protein</topology>
    </subcellularLocation>
</comment>
<keyword evidence="3 7" id="KW-0812">Transmembrane</keyword>
<feature type="compositionally biased region" description="Polar residues" evidence="6">
    <location>
        <begin position="1"/>
        <end position="13"/>
    </location>
</feature>
<evidence type="ECO:0000256" key="3">
    <source>
        <dbReference type="ARBA" id="ARBA00022692"/>
    </source>
</evidence>
<dbReference type="PANTHER" id="PTHR36115">
    <property type="entry name" value="PROLINE-RICH ANTIGEN HOMOLOG-RELATED"/>
    <property type="match status" value="1"/>
</dbReference>
<keyword evidence="2" id="KW-1003">Cell membrane</keyword>
<evidence type="ECO:0000256" key="7">
    <source>
        <dbReference type="SAM" id="Phobius"/>
    </source>
</evidence>
<dbReference type="EMBL" id="MEVN01000038">
    <property type="protein sequence ID" value="OGC56445.1"/>
    <property type="molecule type" value="Genomic_DNA"/>
</dbReference>
<feature type="region of interest" description="Disordered" evidence="6">
    <location>
        <begin position="1"/>
        <end position="24"/>
    </location>
</feature>
<evidence type="ECO:0000256" key="2">
    <source>
        <dbReference type="ARBA" id="ARBA00022475"/>
    </source>
</evidence>
<feature type="transmembrane region" description="Helical" evidence="7">
    <location>
        <begin position="75"/>
        <end position="93"/>
    </location>
</feature>
<dbReference type="Proteomes" id="UP000177763">
    <property type="component" value="Unassembled WGS sequence"/>
</dbReference>
<feature type="transmembrane region" description="Helical" evidence="7">
    <location>
        <begin position="130"/>
        <end position="149"/>
    </location>
</feature>
<dbReference type="Pfam" id="PF06271">
    <property type="entry name" value="RDD"/>
    <property type="match status" value="1"/>
</dbReference>
<dbReference type="InterPro" id="IPR010432">
    <property type="entry name" value="RDD"/>
</dbReference>
<dbReference type="InterPro" id="IPR051791">
    <property type="entry name" value="Pra-immunoreactive"/>
</dbReference>
<evidence type="ECO:0000256" key="4">
    <source>
        <dbReference type="ARBA" id="ARBA00022989"/>
    </source>
</evidence>
<dbReference type="AlphaFoldDB" id="A0A1F4VH67"/>
<evidence type="ECO:0000259" key="8">
    <source>
        <dbReference type="Pfam" id="PF06271"/>
    </source>
</evidence>
<comment type="caution">
    <text evidence="9">The sequence shown here is derived from an EMBL/GenBank/DDBJ whole genome shotgun (WGS) entry which is preliminary data.</text>
</comment>
<dbReference type="STRING" id="1802630.A3H26_01090"/>
<evidence type="ECO:0000256" key="6">
    <source>
        <dbReference type="SAM" id="MobiDB-lite"/>
    </source>
</evidence>
<reference evidence="9 10" key="1">
    <citation type="journal article" date="2016" name="Nat. Commun.">
        <title>Thousands of microbial genomes shed light on interconnected biogeochemical processes in an aquifer system.</title>
        <authorList>
            <person name="Anantharaman K."/>
            <person name="Brown C.T."/>
            <person name="Hug L.A."/>
            <person name="Sharon I."/>
            <person name="Castelle C.J."/>
            <person name="Probst A.J."/>
            <person name="Thomas B.C."/>
            <person name="Singh A."/>
            <person name="Wilkins M.J."/>
            <person name="Karaoz U."/>
            <person name="Brodie E.L."/>
            <person name="Williams K.H."/>
            <person name="Hubbard S.S."/>
            <person name="Banfield J.F."/>
        </authorList>
    </citation>
    <scope>NUCLEOTIDE SEQUENCE [LARGE SCALE GENOMIC DNA]</scope>
</reference>
<feature type="domain" description="RDD" evidence="8">
    <location>
        <begin position="34"/>
        <end position="161"/>
    </location>
</feature>
<evidence type="ECO:0000313" key="9">
    <source>
        <dbReference type="EMBL" id="OGC56445.1"/>
    </source>
</evidence>
<keyword evidence="5 7" id="KW-0472">Membrane</keyword>
<keyword evidence="4 7" id="KW-1133">Transmembrane helix</keyword>
<sequence length="170" mass="18737">MNQTPVSSEPSVMQSQTIPPQVTTQPQISQGVNYASFFRRLVALLLDSLLLSFTVNTLVIVFLGSLGSPWKDAGLFHPVYIVTALVAWPYQVFMLNKYGATLGKMALGIRVQNESTGANLTLVEAVLREVVGKFLSGIALLIGYFWVIWDPKKQGWHDKLGKSVVIKVSK</sequence>
<protein>
    <recommendedName>
        <fullName evidence="8">RDD domain-containing protein</fullName>
    </recommendedName>
</protein>
<feature type="compositionally biased region" description="Low complexity" evidence="6">
    <location>
        <begin position="14"/>
        <end position="24"/>
    </location>
</feature>
<evidence type="ECO:0000313" key="10">
    <source>
        <dbReference type="Proteomes" id="UP000177763"/>
    </source>
</evidence>
<accession>A0A1F4VH67</accession>
<dbReference type="GO" id="GO:0005886">
    <property type="term" value="C:plasma membrane"/>
    <property type="evidence" value="ECO:0007669"/>
    <property type="project" value="UniProtKB-SubCell"/>
</dbReference>
<feature type="transmembrane region" description="Helical" evidence="7">
    <location>
        <begin position="41"/>
        <end position="63"/>
    </location>
</feature>
<name>A0A1F4VH67_UNCKA</name>